<feature type="transmembrane region" description="Helical" evidence="7">
    <location>
        <begin position="360"/>
        <end position="380"/>
    </location>
</feature>
<evidence type="ECO:0000313" key="10">
    <source>
        <dbReference type="Proteomes" id="UP000238322"/>
    </source>
</evidence>
<dbReference type="PANTHER" id="PTHR13325:SF3">
    <property type="entry name" value="MEMBRANE-BOUND TRANSCRIPTION FACTOR SITE-2 PROTEASE"/>
    <property type="match status" value="1"/>
</dbReference>
<dbReference type="EMBL" id="PUHY01000006">
    <property type="protein sequence ID" value="PQO36194.1"/>
    <property type="molecule type" value="Genomic_DNA"/>
</dbReference>
<dbReference type="GO" id="GO:0016020">
    <property type="term" value="C:membrane"/>
    <property type="evidence" value="ECO:0007669"/>
    <property type="project" value="InterPro"/>
</dbReference>
<sequence length="738" mass="82896">MSTSTTQSESILRTGVRVRPDLIYAQRNEEEGETWVVKDPVTLRYFHFGPAEVFIMRQIDGRQGLAAIKKQYDEEFSPQRISQQEIISFCHRLHQRGLLVGAAENQADTLLRRKNNQRWMQLAGLPLQVLAIKLPGVDPERFLSATQSAVRWLFHRTTIAIVLTLATLILVLGLLNLEVITARLPDQSQFFRGENLVILLVTMALVKVLHELGHAYCCKAMGGECHQIGVLFMVFTPAMYCDVSDAWLFPKRWQRIMVSAAGMYVEVILAIAAFVLWYFAQPGAMSEWLLNIVFVCGVSTLLVNANPLLRYDGYYILADVLNLPNLSTRASEALWMPVRNWFYRRPRSQPYEPKCVTLRIYAILAIIYRTLVFGLILWFLYLACRANDMVPLWHVVVGLFLVGIGLKPGMMLFHWLRRPTRKGQGMLKGRVLGAASLLAAIATGITFIPIPTRIHVPVIAEINSDKRMYVQVDGRVIETVRPEQRVQPGDVLAVLQNDELATDLLKTRGEIKLQQQHLASLKLRLNSNSESAAQIPTAESALQDLLERESALIRKVDQLTIRAPVEGEVISAPRKMDDIDSDRFLPTWSGNPLDVANRGCFLQRGDLLCLIGDAKSIRARLFVSQDQIELIQPGDQVAILFDGMATQSVQGVLQDVSTDQAAEVPRNLSMNSTLAIERRKDGTLRLANGSFSATVELEDRGKTAILPGTIGRAVIVGRSQTVWQIVARFVQLNFRFFS</sequence>
<feature type="transmembrane region" description="Helical" evidence="7">
    <location>
        <begin position="261"/>
        <end position="280"/>
    </location>
</feature>
<dbReference type="RefSeq" id="WP_105329484.1">
    <property type="nucleotide sequence ID" value="NZ_PUHY01000006.1"/>
</dbReference>
<feature type="transmembrane region" description="Helical" evidence="7">
    <location>
        <begin position="196"/>
        <end position="216"/>
    </location>
</feature>
<feature type="transmembrane region" description="Helical" evidence="7">
    <location>
        <begin position="431"/>
        <end position="450"/>
    </location>
</feature>
<dbReference type="GO" id="GO:0012505">
    <property type="term" value="C:endomembrane system"/>
    <property type="evidence" value="ECO:0007669"/>
    <property type="project" value="UniProtKB-SubCell"/>
</dbReference>
<dbReference type="PANTHER" id="PTHR13325">
    <property type="entry name" value="PROTEASE M50 MEMBRANE-BOUND TRANSCRIPTION FACTOR SITE 2 PROTEASE"/>
    <property type="match status" value="1"/>
</dbReference>
<accession>A0A2S8FWH7</accession>
<feature type="transmembrane region" description="Helical" evidence="7">
    <location>
        <begin position="392"/>
        <end position="410"/>
    </location>
</feature>
<dbReference type="OrthoDB" id="9759690at2"/>
<evidence type="ECO:0000256" key="4">
    <source>
        <dbReference type="ARBA" id="ARBA00022692"/>
    </source>
</evidence>
<feature type="transmembrane region" description="Helical" evidence="7">
    <location>
        <begin position="157"/>
        <end position="175"/>
    </location>
</feature>
<dbReference type="Proteomes" id="UP000238322">
    <property type="component" value="Unassembled WGS sequence"/>
</dbReference>
<dbReference type="InterPro" id="IPR001193">
    <property type="entry name" value="MBTPS2"/>
</dbReference>
<comment type="subcellular location">
    <subcellularLocation>
        <location evidence="2">Endomembrane system</location>
        <topology evidence="2">Multi-pass membrane protein</topology>
    </subcellularLocation>
</comment>
<evidence type="ECO:0000256" key="1">
    <source>
        <dbReference type="ARBA" id="ARBA00001947"/>
    </source>
</evidence>
<gene>
    <name evidence="9" type="ORF">C5Y83_09775</name>
</gene>
<dbReference type="GO" id="GO:0004222">
    <property type="term" value="F:metalloendopeptidase activity"/>
    <property type="evidence" value="ECO:0007669"/>
    <property type="project" value="InterPro"/>
</dbReference>
<dbReference type="AlphaFoldDB" id="A0A2S8FWH7"/>
<evidence type="ECO:0000313" key="9">
    <source>
        <dbReference type="EMBL" id="PQO36194.1"/>
    </source>
</evidence>
<comment type="caution">
    <text evidence="9">The sequence shown here is derived from an EMBL/GenBank/DDBJ whole genome shotgun (WGS) entry which is preliminary data.</text>
</comment>
<reference evidence="9 10" key="1">
    <citation type="submission" date="2018-02" db="EMBL/GenBank/DDBJ databases">
        <title>Comparative genomes isolates from brazilian mangrove.</title>
        <authorList>
            <person name="Araujo J.E."/>
            <person name="Taketani R.G."/>
            <person name="Silva M.C.P."/>
            <person name="Loureco M.V."/>
            <person name="Andreote F.D."/>
        </authorList>
    </citation>
    <scope>NUCLEOTIDE SEQUENCE [LARGE SCALE GENOMIC DNA]</scope>
    <source>
        <strain evidence="9 10">Hex-1 MGV</strain>
    </source>
</reference>
<comment type="similarity">
    <text evidence="3">Belongs to the peptidase M50B family.</text>
</comment>
<evidence type="ECO:0000256" key="2">
    <source>
        <dbReference type="ARBA" id="ARBA00004127"/>
    </source>
</evidence>
<keyword evidence="4 7" id="KW-0812">Transmembrane</keyword>
<dbReference type="GO" id="GO:0005737">
    <property type="term" value="C:cytoplasm"/>
    <property type="evidence" value="ECO:0007669"/>
    <property type="project" value="TreeGrafter"/>
</dbReference>
<name>A0A2S8FWH7_9BACT</name>
<evidence type="ECO:0000259" key="8">
    <source>
        <dbReference type="Pfam" id="PF02163"/>
    </source>
</evidence>
<dbReference type="CDD" id="cd05709">
    <property type="entry name" value="S2P-M50"/>
    <property type="match status" value="1"/>
</dbReference>
<protein>
    <recommendedName>
        <fullName evidence="8">Peptidase M50 domain-containing protein</fullName>
    </recommendedName>
</protein>
<feature type="transmembrane region" description="Helical" evidence="7">
    <location>
        <begin position="286"/>
        <end position="305"/>
    </location>
</feature>
<dbReference type="Pfam" id="PF02163">
    <property type="entry name" value="Peptidase_M50"/>
    <property type="match status" value="1"/>
</dbReference>
<dbReference type="GO" id="GO:0031293">
    <property type="term" value="P:membrane protein intracellular domain proteolysis"/>
    <property type="evidence" value="ECO:0007669"/>
    <property type="project" value="TreeGrafter"/>
</dbReference>
<proteinExistence type="inferred from homology"/>
<evidence type="ECO:0000256" key="7">
    <source>
        <dbReference type="SAM" id="Phobius"/>
    </source>
</evidence>
<dbReference type="InterPro" id="IPR008915">
    <property type="entry name" value="Peptidase_M50"/>
</dbReference>
<evidence type="ECO:0000256" key="3">
    <source>
        <dbReference type="ARBA" id="ARBA00007931"/>
    </source>
</evidence>
<keyword evidence="6 7" id="KW-0472">Membrane</keyword>
<comment type="cofactor">
    <cofactor evidence="1">
        <name>Zn(2+)</name>
        <dbReference type="ChEBI" id="CHEBI:29105"/>
    </cofactor>
</comment>
<feature type="domain" description="Peptidase M50" evidence="8">
    <location>
        <begin position="200"/>
        <end position="280"/>
    </location>
</feature>
<keyword evidence="5 7" id="KW-1133">Transmembrane helix</keyword>
<organism evidence="9 10">
    <name type="scientific">Blastopirellula marina</name>
    <dbReference type="NCBI Taxonomy" id="124"/>
    <lineage>
        <taxon>Bacteria</taxon>
        <taxon>Pseudomonadati</taxon>
        <taxon>Planctomycetota</taxon>
        <taxon>Planctomycetia</taxon>
        <taxon>Pirellulales</taxon>
        <taxon>Pirellulaceae</taxon>
        <taxon>Blastopirellula</taxon>
    </lineage>
</organism>
<evidence type="ECO:0000256" key="5">
    <source>
        <dbReference type="ARBA" id="ARBA00022989"/>
    </source>
</evidence>
<evidence type="ECO:0000256" key="6">
    <source>
        <dbReference type="ARBA" id="ARBA00023136"/>
    </source>
</evidence>